<dbReference type="CDD" id="cd07823">
    <property type="entry name" value="SRPBCC_5"/>
    <property type="match status" value="1"/>
</dbReference>
<dbReference type="PANTHER" id="PTHR38588">
    <property type="entry name" value="BLL0334 PROTEIN"/>
    <property type="match status" value="1"/>
</dbReference>
<sequence length="228" mass="24006">MELINTFDVSVPIETAWKVLTDVERIAPCLPGAQLQEIEGNEYRGIVKVKVGPIQAQYKGKATFLERDDVNIKAVLDAAGRDTRGQGNASAIITAQLEAAGESTHVTVTTDLTVTGKVAQFGRGVLADVSAKLLTQFVDNLEQTVLVDDVIAAPAADAPSAAPAAAEAPAAAASQEAPTIRKIDQPEPEAINLLEQAGSPVLKRAVPVLGVAIGALIVYGLVRRRRRK</sequence>
<proteinExistence type="predicted"/>
<keyword evidence="1" id="KW-0812">Transmembrane</keyword>
<dbReference type="SUPFAM" id="SSF55961">
    <property type="entry name" value="Bet v1-like"/>
    <property type="match status" value="1"/>
</dbReference>
<gene>
    <name evidence="2" type="ORF">UFOPK1827_00191</name>
</gene>
<dbReference type="InterPro" id="IPR010419">
    <property type="entry name" value="CO_DH_gsu"/>
</dbReference>
<reference evidence="2" key="1">
    <citation type="submission" date="2020-05" db="EMBL/GenBank/DDBJ databases">
        <authorList>
            <person name="Chiriac C."/>
            <person name="Salcher M."/>
            <person name="Ghai R."/>
            <person name="Kavagutti S V."/>
        </authorList>
    </citation>
    <scope>NUCLEOTIDE SEQUENCE</scope>
</reference>
<protein>
    <submittedName>
        <fullName evidence="2">Unannotated protein</fullName>
    </submittedName>
</protein>
<organism evidence="2">
    <name type="scientific">freshwater metagenome</name>
    <dbReference type="NCBI Taxonomy" id="449393"/>
    <lineage>
        <taxon>unclassified sequences</taxon>
        <taxon>metagenomes</taxon>
        <taxon>ecological metagenomes</taxon>
    </lineage>
</organism>
<keyword evidence="1" id="KW-0472">Membrane</keyword>
<feature type="transmembrane region" description="Helical" evidence="1">
    <location>
        <begin position="205"/>
        <end position="222"/>
    </location>
</feature>
<evidence type="ECO:0000313" key="2">
    <source>
        <dbReference type="EMBL" id="CAB4595088.1"/>
    </source>
</evidence>
<dbReference type="Pfam" id="PF06240">
    <property type="entry name" value="COXG"/>
    <property type="match status" value="1"/>
</dbReference>
<dbReference type="PANTHER" id="PTHR38588:SF1">
    <property type="entry name" value="BLL0334 PROTEIN"/>
    <property type="match status" value="1"/>
</dbReference>
<keyword evidence="1" id="KW-1133">Transmembrane helix</keyword>
<dbReference type="EMBL" id="CAEZUO010000004">
    <property type="protein sequence ID" value="CAB4595088.1"/>
    <property type="molecule type" value="Genomic_DNA"/>
</dbReference>
<dbReference type="InterPro" id="IPR023393">
    <property type="entry name" value="START-like_dom_sf"/>
</dbReference>
<dbReference type="AlphaFoldDB" id="A0A6J6GE38"/>
<evidence type="ECO:0000256" key="1">
    <source>
        <dbReference type="SAM" id="Phobius"/>
    </source>
</evidence>
<accession>A0A6J6GE38</accession>
<dbReference type="Gene3D" id="3.30.530.20">
    <property type="match status" value="1"/>
</dbReference>
<name>A0A6J6GE38_9ZZZZ</name>